<feature type="region of interest" description="Disordered" evidence="7">
    <location>
        <begin position="364"/>
        <end position="390"/>
    </location>
</feature>
<organism evidence="10 11">
    <name type="scientific">Tachysurus vachellii</name>
    <name type="common">Darkbarbel catfish</name>
    <name type="synonym">Pelteobagrus vachellii</name>
    <dbReference type="NCBI Taxonomy" id="175792"/>
    <lineage>
        <taxon>Eukaryota</taxon>
        <taxon>Metazoa</taxon>
        <taxon>Chordata</taxon>
        <taxon>Craniata</taxon>
        <taxon>Vertebrata</taxon>
        <taxon>Euteleostomi</taxon>
        <taxon>Actinopterygii</taxon>
        <taxon>Neopterygii</taxon>
        <taxon>Teleostei</taxon>
        <taxon>Ostariophysi</taxon>
        <taxon>Siluriformes</taxon>
        <taxon>Bagridae</taxon>
        <taxon>Tachysurus</taxon>
    </lineage>
</organism>
<evidence type="ECO:0000256" key="3">
    <source>
        <dbReference type="ARBA" id="ARBA00023054"/>
    </source>
</evidence>
<feature type="compositionally biased region" description="Polar residues" evidence="7">
    <location>
        <begin position="825"/>
        <end position="841"/>
    </location>
</feature>
<evidence type="ECO:0000313" key="10">
    <source>
        <dbReference type="EMBL" id="KAK2838701.1"/>
    </source>
</evidence>
<keyword evidence="11" id="KW-1185">Reference proteome</keyword>
<dbReference type="InterPro" id="IPR014716">
    <property type="entry name" value="Fibrinogen_a/b/g_C_1"/>
</dbReference>
<feature type="coiled-coil region" evidence="6">
    <location>
        <begin position="21"/>
        <end position="48"/>
    </location>
</feature>
<keyword evidence="4" id="KW-1015">Disulfide bond</keyword>
<keyword evidence="5" id="KW-0539">Nucleus</keyword>
<dbReference type="SMART" id="SM00186">
    <property type="entry name" value="FBG"/>
    <property type="match status" value="1"/>
</dbReference>
<dbReference type="PANTHER" id="PTHR24200">
    <property type="entry name" value="TOUCAN, ISOFORM A"/>
    <property type="match status" value="1"/>
</dbReference>
<protein>
    <recommendedName>
        <fullName evidence="9">Fibrinogen C-terminal domain-containing protein</fullName>
    </recommendedName>
</protein>
<dbReference type="Proteomes" id="UP001187315">
    <property type="component" value="Unassembled WGS sequence"/>
</dbReference>
<gene>
    <name evidence="10" type="ORF">Q7C36_013515</name>
</gene>
<evidence type="ECO:0000256" key="8">
    <source>
        <dbReference type="SAM" id="SignalP"/>
    </source>
</evidence>
<evidence type="ECO:0000256" key="7">
    <source>
        <dbReference type="SAM" id="MobiDB-lite"/>
    </source>
</evidence>
<dbReference type="NCBIfam" id="NF040941">
    <property type="entry name" value="GGGWT_bact"/>
    <property type="match status" value="1"/>
</dbReference>
<feature type="compositionally biased region" description="Polar residues" evidence="7">
    <location>
        <begin position="1046"/>
        <end position="1066"/>
    </location>
</feature>
<feature type="chain" id="PRO_5041672890" description="Fibrinogen C-terminal domain-containing protein" evidence="8">
    <location>
        <begin position="20"/>
        <end position="1453"/>
    </location>
</feature>
<evidence type="ECO:0000256" key="5">
    <source>
        <dbReference type="ARBA" id="ARBA00023242"/>
    </source>
</evidence>
<evidence type="ECO:0000256" key="1">
    <source>
        <dbReference type="ARBA" id="ARBA00004123"/>
    </source>
</evidence>
<dbReference type="InterPro" id="IPR020837">
    <property type="entry name" value="Fibrinogen_CS"/>
</dbReference>
<dbReference type="GO" id="GO:0005737">
    <property type="term" value="C:cytoplasm"/>
    <property type="evidence" value="ECO:0007669"/>
    <property type="project" value="TreeGrafter"/>
</dbReference>
<dbReference type="GO" id="GO:0008017">
    <property type="term" value="F:microtubule binding"/>
    <property type="evidence" value="ECO:0007669"/>
    <property type="project" value="TreeGrafter"/>
</dbReference>
<feature type="region of interest" description="Disordered" evidence="7">
    <location>
        <begin position="1032"/>
        <end position="1080"/>
    </location>
</feature>
<dbReference type="Pfam" id="PF00147">
    <property type="entry name" value="Fibrinogen_C"/>
    <property type="match status" value="1"/>
</dbReference>
<dbReference type="InterPro" id="IPR051293">
    <property type="entry name" value="MTUS1/CCDC69"/>
</dbReference>
<evidence type="ECO:0000256" key="2">
    <source>
        <dbReference type="ARBA" id="ARBA00007585"/>
    </source>
</evidence>
<feature type="signal peptide" evidence="8">
    <location>
        <begin position="1"/>
        <end position="19"/>
    </location>
</feature>
<feature type="compositionally biased region" description="Basic and acidic residues" evidence="7">
    <location>
        <begin position="852"/>
        <end position="866"/>
    </location>
</feature>
<sequence length="1453" mass="162162">MARYYLVIWIVFCLDQADSSSDKCLQERDRLQAQLRSMESRAVKQQEMIQRLLDLNQQPPLLLNESIFFDLEDKQYADCAQIFTNGSTKSGFYMIKPEKSPANIKVYCDMGDGGGWTVFQRRSDGNESFDREWNEYKAGFGDMKSANGEFWLGNDNLNYLTSQGDYSLRIDLEDFEGSHRFALYRKFQVDNEQNQYQLKFDGYRGNAGDSLSGSYNPEVQGWASHQGMKFSTKDKDNDRYVRNCALEDMSGWWFNRCHSANLNGLYYKGPYSAVTDNGIVWYTWHGWWYSLKTVQMKIRPKENWNRAGASLWLICKGITEDKACLDLEVNSSELKITQTTKGMEVSLSALHLSLFEEDQNGNDITCVSDPSSDSQRNSSSHGQTNSPADVEMIGDCGSDLISATRIIKNVDIETHVAAVGCMKTAGDNCNQNMTFMISGLQNGSIDSESTTADVHDLLVKNGSDISRMCPNTDAQPGFVKGSVSPSYCSSSKKNSSVSSGEMLIRSNSFIIHESEQLLSASVLEDSSDMPSDISMMPGLLPDVCEGLVNNMLSATGQNNKHSDFGVTFIQSCNQTFTMEEDVFQTVFHNGPEESRASRLVAGLNHIECVTPANMKKSHVEVERATCSVSAEGKTFQIRTSEELDISGNAQTSTPVQSVSSKTFCFSESSLNKSKSDFGSPLAQVVKEQQNSVFQKPKSSLTASTKSNKLEPKKYAKPDFSNVRSKIMSKPKSVLKPSNVAVSASANIKQPKIQSRPSHSMQSITTPTSVISSSSTLTCASLKKDKNNVIKRAHSSTCQDTAPARKSRPRMWSETIGEVTTIKESQVSKIESTPTIAKSSSVGGFLSRTRLNKPGDRHASSKEEKSGLLRKPQKPSPKADSSRPVGAALRDWHKSSLGSQPLSSRAGGTSPVQTPAANLRPPPLSASKHKPGTARKNDCPTSDMPSPSPRSKLSTSGGNPTMRVTSGTGAEGSRGTVSRFSLTTGQPHLSTSKLPLKTRTQVKSLSAFSGHTKPGDKRTASLSNASVMCALSVSKPPVSSRPARLPSSVSVDKTKAKGSSRSQQQEHANGHPDLVPPETKPQGLEYYKALCEKKNQTIQQLKNSLIASNRRFEAFAVVVQTLYIQNEESVKRRQEHAVELLDLHEELVNSVQSCERLEKEKEQLHAAFDGVLQKVQEQHRLDLADLEERLKTFYMTEWEKIQQSYQEEAEKYKALLEQQLEELRSKHEAMQKELEESHEENVKGLKQHYEESFKELRKSHEQEMQALEKMQKETESKLTNQIEELTTANSYFSERLKAEEDRRKELAEKCQKDSHTLYLEQELESLKVVLDIKNKQIHQQDKKVMQIEKLTEKNVKLEECLKKVQQENEDLKARMDRHAALSRQLSTEQAVLQESLQKETKVNKRLSMENEELLWKLQNGDMSSPRKISPSSPSVTLQSPRHSGLFSSPPVSPR</sequence>
<dbReference type="PANTHER" id="PTHR24200:SF7">
    <property type="entry name" value="MICROTUBULE-ASSOCIATED TUMOR SUPPRESSOR 1"/>
    <property type="match status" value="1"/>
</dbReference>
<dbReference type="FunFam" id="3.90.215.10:FF:000001">
    <property type="entry name" value="Tenascin isoform 1"/>
    <property type="match status" value="1"/>
</dbReference>
<feature type="domain" description="Fibrinogen C-terminal" evidence="9">
    <location>
        <begin position="70"/>
        <end position="302"/>
    </location>
</feature>
<keyword evidence="3 6" id="KW-0175">Coiled coil</keyword>
<dbReference type="InterPro" id="IPR036056">
    <property type="entry name" value="Fibrinogen-like_C"/>
</dbReference>
<feature type="coiled-coil region" evidence="6">
    <location>
        <begin position="1139"/>
        <end position="1283"/>
    </location>
</feature>
<feature type="region of interest" description="Disordered" evidence="7">
    <location>
        <begin position="689"/>
        <end position="709"/>
    </location>
</feature>
<comment type="subcellular location">
    <subcellularLocation>
        <location evidence="1">Nucleus</location>
    </subcellularLocation>
</comment>
<keyword evidence="8" id="KW-0732">Signal</keyword>
<feature type="compositionally biased region" description="Polar residues" evidence="7">
    <location>
        <begin position="895"/>
        <end position="915"/>
    </location>
</feature>
<dbReference type="SUPFAM" id="SSF56496">
    <property type="entry name" value="Fibrinogen C-terminal domain-like"/>
    <property type="match status" value="1"/>
</dbReference>
<feature type="coiled-coil region" evidence="6">
    <location>
        <begin position="1346"/>
        <end position="1380"/>
    </location>
</feature>
<evidence type="ECO:0000256" key="4">
    <source>
        <dbReference type="ARBA" id="ARBA00023157"/>
    </source>
</evidence>
<feature type="compositionally biased region" description="Low complexity" evidence="7">
    <location>
        <begin position="368"/>
        <end position="380"/>
    </location>
</feature>
<evidence type="ECO:0000259" key="9">
    <source>
        <dbReference type="PROSITE" id="PS51406"/>
    </source>
</evidence>
<comment type="caution">
    <text evidence="10">The sequence shown here is derived from an EMBL/GenBank/DDBJ whole genome shotgun (WGS) entry which is preliminary data.</text>
</comment>
<dbReference type="CDD" id="cd00087">
    <property type="entry name" value="FReD"/>
    <property type="match status" value="1"/>
</dbReference>
<dbReference type="GO" id="GO:0005634">
    <property type="term" value="C:nucleus"/>
    <property type="evidence" value="ECO:0007669"/>
    <property type="project" value="UniProtKB-SubCell"/>
</dbReference>
<feature type="region of interest" description="Disordered" evidence="7">
    <location>
        <begin position="825"/>
        <end position="997"/>
    </location>
</feature>
<dbReference type="PROSITE" id="PS00514">
    <property type="entry name" value="FIBRINOGEN_C_1"/>
    <property type="match status" value="1"/>
</dbReference>
<name>A0AA88MMV6_TACVA</name>
<evidence type="ECO:0000313" key="11">
    <source>
        <dbReference type="Proteomes" id="UP001187315"/>
    </source>
</evidence>
<dbReference type="InterPro" id="IPR002181">
    <property type="entry name" value="Fibrinogen_a/b/g_C_dom"/>
</dbReference>
<evidence type="ECO:0000256" key="6">
    <source>
        <dbReference type="SAM" id="Coils"/>
    </source>
</evidence>
<feature type="compositionally biased region" description="Polar residues" evidence="7">
    <location>
        <begin position="689"/>
        <end position="706"/>
    </location>
</feature>
<feature type="compositionally biased region" description="Polar residues" evidence="7">
    <location>
        <begin position="974"/>
        <end position="997"/>
    </location>
</feature>
<dbReference type="PROSITE" id="PS51406">
    <property type="entry name" value="FIBRINOGEN_C_2"/>
    <property type="match status" value="1"/>
</dbReference>
<proteinExistence type="inferred from homology"/>
<reference evidence="10" key="1">
    <citation type="submission" date="2023-08" db="EMBL/GenBank/DDBJ databases">
        <title>Pelteobagrus vachellii genome.</title>
        <authorList>
            <person name="Liu H."/>
        </authorList>
    </citation>
    <scope>NUCLEOTIDE SEQUENCE</scope>
    <source>
        <strain evidence="10">PRFRI_2022a</strain>
        <tissue evidence="10">Muscle</tissue>
    </source>
</reference>
<comment type="similarity">
    <text evidence="2">Belongs to the MTUS1 family.</text>
</comment>
<accession>A0AA88MMV6</accession>
<feature type="compositionally biased region" description="Polar residues" evidence="7">
    <location>
        <begin position="938"/>
        <end position="967"/>
    </location>
</feature>
<feature type="region of interest" description="Disordered" evidence="7">
    <location>
        <begin position="1416"/>
        <end position="1453"/>
    </location>
</feature>
<dbReference type="EMBL" id="JAVHJS010000013">
    <property type="protein sequence ID" value="KAK2838701.1"/>
    <property type="molecule type" value="Genomic_DNA"/>
</dbReference>
<dbReference type="Gene3D" id="3.90.215.10">
    <property type="entry name" value="Gamma Fibrinogen, chain A, domain 1"/>
    <property type="match status" value="1"/>
</dbReference>
<feature type="compositionally biased region" description="Low complexity" evidence="7">
    <location>
        <begin position="1422"/>
        <end position="1433"/>
    </location>
</feature>